<protein>
    <recommendedName>
        <fullName evidence="2">F-box domain-containing protein</fullName>
    </recommendedName>
</protein>
<evidence type="ECO:0000313" key="3">
    <source>
        <dbReference type="EMBL" id="OAF98786.1"/>
    </source>
</evidence>
<dbReference type="GeneID" id="28764069"/>
<gene>
    <name evidence="3" type="ORF">CC84DRAFT_1181941</name>
</gene>
<sequence length="551" mass="61768">MSSTHCSPMRVTGPARVQSDSEAEQMSPYGAQRPTSPSTSPFLSLPNELLIAIISYLPDRVTLIALAQTCQMLQTLAESQLFKNIYIRDGPSVTRLAQLLEQPPERLLAVENLEATPWAFGWRGIKRMPELAGKMVRLKRLKVESPLVNTGTRDAWWTEECMREYMDLFDRSNRGMKGAWRCLTSFTLHSHGTHHRYYSIKSVLPVFLSPTLKYLHLSCLDISRANETFAALGASCERTPLETLILERCTEPSSSLFELQAILSRPRALRSFTLLLDVIFAQYKEPLNAQSLSRELVKVRQTSHSSLSRAQMPGLLEALQQQSDSLEYLRYTHHPTSRIVPGSPEYFSTDMTSSLSVLRQSSGGLSTFKRLHALDVGYRTNLAELLLDASLAPPNLLTLGLSGIALDYGRGDTWQHLASYVPAISATTNFSHLRLYTTPSCSEGHLQGMSWQFEYNAHRQIWPRSGVALLEIVKRLHGKASVELVGTRHLPGVFTPFLHGERLSSEEVIFDSRKECNEGGDRRFKRQAYVPDGASGWVGPFLALGNAKWTE</sequence>
<dbReference type="InterPro" id="IPR036047">
    <property type="entry name" value="F-box-like_dom_sf"/>
</dbReference>
<evidence type="ECO:0000313" key="4">
    <source>
        <dbReference type="Proteomes" id="UP000077069"/>
    </source>
</evidence>
<dbReference type="InParanoid" id="A0A177BWP8"/>
<evidence type="ECO:0000256" key="1">
    <source>
        <dbReference type="SAM" id="MobiDB-lite"/>
    </source>
</evidence>
<evidence type="ECO:0000259" key="2">
    <source>
        <dbReference type="PROSITE" id="PS50181"/>
    </source>
</evidence>
<proteinExistence type="predicted"/>
<reference evidence="3 4" key="1">
    <citation type="submission" date="2016-05" db="EMBL/GenBank/DDBJ databases">
        <title>Comparative analysis of secretome profiles of manganese(II)-oxidizing ascomycete fungi.</title>
        <authorList>
            <consortium name="DOE Joint Genome Institute"/>
            <person name="Zeiner C.A."/>
            <person name="Purvine S.O."/>
            <person name="Zink E.M."/>
            <person name="Wu S."/>
            <person name="Pasa-Tolic L."/>
            <person name="Chaput D.L."/>
            <person name="Haridas S."/>
            <person name="Grigoriev I.V."/>
            <person name="Santelli C.M."/>
            <person name="Hansel C.M."/>
        </authorList>
    </citation>
    <scope>NUCLEOTIDE SEQUENCE [LARGE SCALE GENOMIC DNA]</scope>
    <source>
        <strain evidence="3 4">AP3s5-JAC2a</strain>
    </source>
</reference>
<dbReference type="PROSITE" id="PS50181">
    <property type="entry name" value="FBOX"/>
    <property type="match status" value="1"/>
</dbReference>
<accession>A0A177BWP8</accession>
<feature type="domain" description="F-box" evidence="2">
    <location>
        <begin position="39"/>
        <end position="85"/>
    </location>
</feature>
<dbReference type="RefSeq" id="XP_018029152.1">
    <property type="nucleotide sequence ID" value="XM_018180583.1"/>
</dbReference>
<dbReference type="SUPFAM" id="SSF81383">
    <property type="entry name" value="F-box domain"/>
    <property type="match status" value="1"/>
</dbReference>
<name>A0A177BWP8_9PLEO</name>
<organism evidence="3 4">
    <name type="scientific">Paraphaeosphaeria sporulosa</name>
    <dbReference type="NCBI Taxonomy" id="1460663"/>
    <lineage>
        <taxon>Eukaryota</taxon>
        <taxon>Fungi</taxon>
        <taxon>Dikarya</taxon>
        <taxon>Ascomycota</taxon>
        <taxon>Pezizomycotina</taxon>
        <taxon>Dothideomycetes</taxon>
        <taxon>Pleosporomycetidae</taxon>
        <taxon>Pleosporales</taxon>
        <taxon>Massarineae</taxon>
        <taxon>Didymosphaeriaceae</taxon>
        <taxon>Paraphaeosphaeria</taxon>
    </lineage>
</organism>
<dbReference type="InterPro" id="IPR001810">
    <property type="entry name" value="F-box_dom"/>
</dbReference>
<feature type="region of interest" description="Disordered" evidence="1">
    <location>
        <begin position="1"/>
        <end position="40"/>
    </location>
</feature>
<dbReference type="SUPFAM" id="SSF52047">
    <property type="entry name" value="RNI-like"/>
    <property type="match status" value="1"/>
</dbReference>
<dbReference type="Gene3D" id="1.20.1280.50">
    <property type="match status" value="1"/>
</dbReference>
<keyword evidence="4" id="KW-1185">Reference proteome</keyword>
<dbReference type="Pfam" id="PF12937">
    <property type="entry name" value="F-box-like"/>
    <property type="match status" value="1"/>
</dbReference>
<dbReference type="AlphaFoldDB" id="A0A177BWP8"/>
<dbReference type="Proteomes" id="UP000077069">
    <property type="component" value="Unassembled WGS sequence"/>
</dbReference>
<dbReference type="EMBL" id="KV441564">
    <property type="protein sequence ID" value="OAF98786.1"/>
    <property type="molecule type" value="Genomic_DNA"/>
</dbReference>
<dbReference type="OrthoDB" id="2522477at2759"/>